<reference evidence="2 3" key="1">
    <citation type="submission" date="2020-08" db="EMBL/GenBank/DDBJ databases">
        <title>Genomic Encyclopedia of Type Strains, Phase IV (KMG-IV): sequencing the most valuable type-strain genomes for metagenomic binning, comparative biology and taxonomic classification.</title>
        <authorList>
            <person name="Goeker M."/>
        </authorList>
    </citation>
    <scope>NUCLEOTIDE SEQUENCE [LARGE SCALE GENOMIC DNA]</scope>
    <source>
        <strain evidence="2 3">DSM 101015</strain>
    </source>
</reference>
<dbReference type="Proteomes" id="UP000565745">
    <property type="component" value="Unassembled WGS sequence"/>
</dbReference>
<organism evidence="2 3">
    <name type="scientific">Sulfitobacter noctilucicola</name>
    <dbReference type="NCBI Taxonomy" id="1342301"/>
    <lineage>
        <taxon>Bacteria</taxon>
        <taxon>Pseudomonadati</taxon>
        <taxon>Pseudomonadota</taxon>
        <taxon>Alphaproteobacteria</taxon>
        <taxon>Rhodobacterales</taxon>
        <taxon>Roseobacteraceae</taxon>
        <taxon>Sulfitobacter</taxon>
    </lineage>
</organism>
<sequence length="93" mass="10479">MDLFACPVFRLDNLTELAHTTDMKELLRSTDMTVIAFAQALLRGEDIDCFEMDVNMSVLEGGIGIFPRRLMVHPDNYDAAVRVLHDNEIPLGI</sequence>
<dbReference type="SUPFAM" id="SSF54913">
    <property type="entry name" value="GlnB-like"/>
    <property type="match status" value="1"/>
</dbReference>
<dbReference type="Gene3D" id="3.30.70.790">
    <property type="entry name" value="UreE, C-terminal domain"/>
    <property type="match status" value="1"/>
</dbReference>
<evidence type="ECO:0000313" key="3">
    <source>
        <dbReference type="Proteomes" id="UP000565745"/>
    </source>
</evidence>
<protein>
    <recommendedName>
        <fullName evidence="1">DUF2007 domain-containing protein</fullName>
    </recommendedName>
</protein>
<dbReference type="InterPro" id="IPR018551">
    <property type="entry name" value="DUF2007"/>
</dbReference>
<dbReference type="InterPro" id="IPR011322">
    <property type="entry name" value="N-reg_PII-like_a/b"/>
</dbReference>
<feature type="domain" description="DUF2007" evidence="1">
    <location>
        <begin position="23"/>
        <end position="86"/>
    </location>
</feature>
<evidence type="ECO:0000313" key="2">
    <source>
        <dbReference type="EMBL" id="MBB4173396.1"/>
    </source>
</evidence>
<dbReference type="EMBL" id="JACIFU010000001">
    <property type="protein sequence ID" value="MBB4173396.1"/>
    <property type="molecule type" value="Genomic_DNA"/>
</dbReference>
<dbReference type="Pfam" id="PF09413">
    <property type="entry name" value="DUF2007"/>
    <property type="match status" value="1"/>
</dbReference>
<comment type="caution">
    <text evidence="2">The sequence shown here is derived from an EMBL/GenBank/DDBJ whole genome shotgun (WGS) entry which is preliminary data.</text>
</comment>
<accession>A0A7W6M6Q5</accession>
<keyword evidence="3" id="KW-1185">Reference proteome</keyword>
<name>A0A7W6M6Q5_9RHOB</name>
<dbReference type="AlphaFoldDB" id="A0A7W6M6Q5"/>
<gene>
    <name evidence="2" type="ORF">GGR93_001157</name>
</gene>
<proteinExistence type="predicted"/>
<evidence type="ECO:0000259" key="1">
    <source>
        <dbReference type="Pfam" id="PF09413"/>
    </source>
</evidence>